<dbReference type="PANTHER" id="PTHR38436">
    <property type="entry name" value="POLYKETIDE CYCLASE SNOAL-LIKE DOMAIN"/>
    <property type="match status" value="1"/>
</dbReference>
<evidence type="ECO:0000256" key="1">
    <source>
        <dbReference type="SAM" id="Phobius"/>
    </source>
</evidence>
<dbReference type="Pfam" id="PF07366">
    <property type="entry name" value="SnoaL"/>
    <property type="match status" value="1"/>
</dbReference>
<reference evidence="2 3" key="1">
    <citation type="journal article" date="2010" name="J. Bacteriol.">
        <title>Genome sequence of Pantoea ananatis LMG20103, the causative agent of Eucalyptus blight and dieback.</title>
        <authorList>
            <person name="De Maayer P."/>
            <person name="Chan W.Y."/>
            <person name="Venter S.N."/>
            <person name="Toth I.K."/>
            <person name="Birch P.R."/>
            <person name="Joubert F."/>
            <person name="Coutinho T.A."/>
        </authorList>
    </citation>
    <scope>NUCLEOTIDE SEQUENCE [LARGE SCALE GENOMIC DNA]</scope>
    <source>
        <strain evidence="2 3">LMG 20103</strain>
    </source>
</reference>
<organism evidence="2 3">
    <name type="scientific">Pantoea ananatis (strain LMG 20103)</name>
    <dbReference type="NCBI Taxonomy" id="706191"/>
    <lineage>
        <taxon>Bacteria</taxon>
        <taxon>Pseudomonadati</taxon>
        <taxon>Pseudomonadota</taxon>
        <taxon>Gammaproteobacteria</taxon>
        <taxon>Enterobacterales</taxon>
        <taxon>Erwiniaceae</taxon>
        <taxon>Pantoea</taxon>
    </lineage>
</organism>
<evidence type="ECO:0000313" key="2">
    <source>
        <dbReference type="EMBL" id="ADD75341.1"/>
    </source>
</evidence>
<dbReference type="InterPro" id="IPR009959">
    <property type="entry name" value="Cyclase_SnoaL-like"/>
</dbReference>
<proteinExistence type="predicted"/>
<keyword evidence="3" id="KW-1185">Reference proteome</keyword>
<dbReference type="HOGENOM" id="CLU_100997_2_0_6"/>
<keyword evidence="1" id="KW-0812">Transmembrane</keyword>
<dbReference type="Gene3D" id="3.10.450.50">
    <property type="match status" value="1"/>
</dbReference>
<dbReference type="InterPro" id="IPR032710">
    <property type="entry name" value="NTF2-like_dom_sf"/>
</dbReference>
<evidence type="ECO:0008006" key="4">
    <source>
        <dbReference type="Google" id="ProtNLM"/>
    </source>
</evidence>
<dbReference type="eggNOG" id="COG4922">
    <property type="taxonomic scope" value="Bacteria"/>
</dbReference>
<dbReference type="KEGG" id="pam:PANA_0174"/>
<dbReference type="GO" id="GO:0030638">
    <property type="term" value="P:polyketide metabolic process"/>
    <property type="evidence" value="ECO:0007669"/>
    <property type="project" value="InterPro"/>
</dbReference>
<name>D4GGP0_PANAM</name>
<dbReference type="Proteomes" id="UP000001702">
    <property type="component" value="Chromosome"/>
</dbReference>
<protein>
    <recommendedName>
        <fullName evidence="4">SnoaL-like domain-containing protein</fullName>
    </recommendedName>
</protein>
<keyword evidence="1" id="KW-1133">Transmembrane helix</keyword>
<keyword evidence="1" id="KW-0472">Membrane</keyword>
<evidence type="ECO:0000313" key="3">
    <source>
        <dbReference type="Proteomes" id="UP000001702"/>
    </source>
</evidence>
<dbReference type="PANTHER" id="PTHR38436:SF1">
    <property type="entry name" value="ESTER CYCLASE"/>
    <property type="match status" value="1"/>
</dbReference>
<feature type="transmembrane region" description="Helical" evidence="1">
    <location>
        <begin position="59"/>
        <end position="83"/>
    </location>
</feature>
<dbReference type="EMBL" id="CP001875">
    <property type="protein sequence ID" value="ADD75341.1"/>
    <property type="molecule type" value="Genomic_DNA"/>
</dbReference>
<gene>
    <name evidence="2" type="ordered locus">PANA_0174</name>
</gene>
<sequence length="216" mass="24297">MTSCYPFCANVTSVTTSVYFCDQVSERNPVSHSTDVRQSLCTQNLVPRDQRYDERSRRIMMVAFLKTLLLAAGILTAGAVYAAQPGEGRDIKVEEANRALVIHFYDQFFNHHKVAEAARVIADNYRQHNPGVPNGKAPLVNFFTDYFRKNPQSKARIVRSATDGDLVWLHVHSTNGEHDRGQAVTDIFRVKNGKIVEHWDVIQAVPATSANTNTMF</sequence>
<accession>D4GGP0</accession>
<dbReference type="SUPFAM" id="SSF54427">
    <property type="entry name" value="NTF2-like"/>
    <property type="match status" value="1"/>
</dbReference>
<dbReference type="AlphaFoldDB" id="D4GGP0"/>